<reference evidence="1" key="1">
    <citation type="submission" date="2019-08" db="EMBL/GenBank/DDBJ databases">
        <authorList>
            <person name="Kucharzyk K."/>
            <person name="Murdoch R.W."/>
            <person name="Higgins S."/>
            <person name="Loffler F."/>
        </authorList>
    </citation>
    <scope>NUCLEOTIDE SEQUENCE</scope>
</reference>
<dbReference type="AlphaFoldDB" id="A0A645G4H7"/>
<dbReference type="EMBL" id="VSSQ01069829">
    <property type="protein sequence ID" value="MPN21771.1"/>
    <property type="molecule type" value="Genomic_DNA"/>
</dbReference>
<gene>
    <name evidence="1" type="ORF">SDC9_169151</name>
</gene>
<dbReference type="SUPFAM" id="SSF75169">
    <property type="entry name" value="DsrEFH-like"/>
    <property type="match status" value="1"/>
</dbReference>
<sequence>MMKKYLFYAMRGQKMCFVHVLLNGLDLKEAGNEVKIIFEGEAVKLPPVLAQEANPLYKKALDAGLIAGVCLACSQTMGVKEEIEGLKLPLLNDMNGHAGLRPYSENGYEILVF</sequence>
<organism evidence="1">
    <name type="scientific">bioreactor metagenome</name>
    <dbReference type="NCBI Taxonomy" id="1076179"/>
    <lineage>
        <taxon>unclassified sequences</taxon>
        <taxon>metagenomes</taxon>
        <taxon>ecological metagenomes</taxon>
    </lineage>
</organism>
<dbReference type="InterPro" id="IPR027396">
    <property type="entry name" value="DsrEFH-like"/>
</dbReference>
<proteinExistence type="predicted"/>
<evidence type="ECO:0000313" key="1">
    <source>
        <dbReference type="EMBL" id="MPN21771.1"/>
    </source>
</evidence>
<dbReference type="Gene3D" id="3.40.1260.10">
    <property type="entry name" value="DsrEFH-like"/>
    <property type="match status" value="1"/>
</dbReference>
<name>A0A645G4H7_9ZZZZ</name>
<protein>
    <recommendedName>
        <fullName evidence="2">DsrE/DsrF-like family protein</fullName>
    </recommendedName>
</protein>
<comment type="caution">
    <text evidence="1">The sequence shown here is derived from an EMBL/GenBank/DDBJ whole genome shotgun (WGS) entry which is preliminary data.</text>
</comment>
<evidence type="ECO:0008006" key="2">
    <source>
        <dbReference type="Google" id="ProtNLM"/>
    </source>
</evidence>
<accession>A0A645G4H7</accession>